<reference evidence="1" key="1">
    <citation type="journal article" date="2020" name="mSystems">
        <title>Genome- and Community-Level Interaction Insights into Carbon Utilization and Element Cycling Functions of Hydrothermarchaeota in Hydrothermal Sediment.</title>
        <authorList>
            <person name="Zhou Z."/>
            <person name="Liu Y."/>
            <person name="Xu W."/>
            <person name="Pan J."/>
            <person name="Luo Z.H."/>
            <person name="Li M."/>
        </authorList>
    </citation>
    <scope>NUCLEOTIDE SEQUENCE [LARGE SCALE GENOMIC DNA]</scope>
    <source>
        <strain evidence="1">SpSt-488</strain>
    </source>
</reference>
<dbReference type="EMBL" id="DSUT01000134">
    <property type="protein sequence ID" value="HGK28560.1"/>
    <property type="molecule type" value="Genomic_DNA"/>
</dbReference>
<gene>
    <name evidence="1" type="ORF">ENS41_06350</name>
</gene>
<accession>A0A7C4GH02</accession>
<organism evidence="1">
    <name type="scientific">candidate division WOR-3 bacterium</name>
    <dbReference type="NCBI Taxonomy" id="2052148"/>
    <lineage>
        <taxon>Bacteria</taxon>
        <taxon>Bacteria division WOR-3</taxon>
    </lineage>
</organism>
<dbReference type="AlphaFoldDB" id="A0A7C4GH02"/>
<sequence>MTKYEYKFLQIDINLSPILKLARWGVQVPGEKKARDTMEGVEAYVTDLGREGWELVAVVCGNERTGIITRAVLFFKRPLPE</sequence>
<protein>
    <submittedName>
        <fullName evidence="1">DUF4177 domain-containing protein</fullName>
    </submittedName>
</protein>
<proteinExistence type="predicted"/>
<dbReference type="Pfam" id="PF13783">
    <property type="entry name" value="DUF4177"/>
    <property type="match status" value="1"/>
</dbReference>
<comment type="caution">
    <text evidence="1">The sequence shown here is derived from an EMBL/GenBank/DDBJ whole genome shotgun (WGS) entry which is preliminary data.</text>
</comment>
<name>A0A7C4GH02_UNCW3</name>
<evidence type="ECO:0000313" key="1">
    <source>
        <dbReference type="EMBL" id="HGK28560.1"/>
    </source>
</evidence>
<dbReference type="InterPro" id="IPR025234">
    <property type="entry name" value="YjzH-like"/>
</dbReference>